<evidence type="ECO:0000313" key="2">
    <source>
        <dbReference type="EMBL" id="MCI11566.1"/>
    </source>
</evidence>
<evidence type="ECO:0000313" key="3">
    <source>
        <dbReference type="Proteomes" id="UP000265520"/>
    </source>
</evidence>
<dbReference type="EMBL" id="LXQA010080646">
    <property type="protein sequence ID" value="MCI11566.1"/>
    <property type="molecule type" value="Genomic_DNA"/>
</dbReference>
<comment type="caution">
    <text evidence="2">The sequence shown here is derived from an EMBL/GenBank/DDBJ whole genome shotgun (WGS) entry which is preliminary data.</text>
</comment>
<feature type="non-terminal residue" evidence="2">
    <location>
        <position position="1"/>
    </location>
</feature>
<sequence length="123" mass="14109">LNNLPKRIYQLKSLKILILSGCLKIDKDIKQMESLTTLIPFSIIDEKHADDSHVLKNDVDTKSKGDPSRCDNQRDVDEASKRHVEILNQSEDADEKRALLNDVDVNRRLKICFAFDSSILKFI</sequence>
<dbReference type="Proteomes" id="UP000265520">
    <property type="component" value="Unassembled WGS sequence"/>
</dbReference>
<protein>
    <submittedName>
        <fullName evidence="2">TMV resistance protein N-like</fullName>
    </submittedName>
</protein>
<accession>A0A392PJT8</accession>
<keyword evidence="3" id="KW-1185">Reference proteome</keyword>
<evidence type="ECO:0000256" key="1">
    <source>
        <dbReference type="SAM" id="MobiDB-lite"/>
    </source>
</evidence>
<proteinExistence type="predicted"/>
<organism evidence="2 3">
    <name type="scientific">Trifolium medium</name>
    <dbReference type="NCBI Taxonomy" id="97028"/>
    <lineage>
        <taxon>Eukaryota</taxon>
        <taxon>Viridiplantae</taxon>
        <taxon>Streptophyta</taxon>
        <taxon>Embryophyta</taxon>
        <taxon>Tracheophyta</taxon>
        <taxon>Spermatophyta</taxon>
        <taxon>Magnoliopsida</taxon>
        <taxon>eudicotyledons</taxon>
        <taxon>Gunneridae</taxon>
        <taxon>Pentapetalae</taxon>
        <taxon>rosids</taxon>
        <taxon>fabids</taxon>
        <taxon>Fabales</taxon>
        <taxon>Fabaceae</taxon>
        <taxon>Papilionoideae</taxon>
        <taxon>50 kb inversion clade</taxon>
        <taxon>NPAAA clade</taxon>
        <taxon>Hologalegina</taxon>
        <taxon>IRL clade</taxon>
        <taxon>Trifolieae</taxon>
        <taxon>Trifolium</taxon>
    </lineage>
</organism>
<name>A0A392PJT8_9FABA</name>
<reference evidence="2 3" key="1">
    <citation type="journal article" date="2018" name="Front. Plant Sci.">
        <title>Red Clover (Trifolium pratense) and Zigzag Clover (T. medium) - A Picture of Genomic Similarities and Differences.</title>
        <authorList>
            <person name="Dluhosova J."/>
            <person name="Istvanek J."/>
            <person name="Nedelnik J."/>
            <person name="Repkova J."/>
        </authorList>
    </citation>
    <scope>NUCLEOTIDE SEQUENCE [LARGE SCALE GENOMIC DNA]</scope>
    <source>
        <strain evidence="3">cv. 10/8</strain>
        <tissue evidence="2">Leaf</tissue>
    </source>
</reference>
<feature type="region of interest" description="Disordered" evidence="1">
    <location>
        <begin position="55"/>
        <end position="76"/>
    </location>
</feature>
<dbReference type="AlphaFoldDB" id="A0A392PJT8"/>